<dbReference type="AlphaFoldDB" id="A0AA42B825"/>
<dbReference type="Proteomes" id="UP001165393">
    <property type="component" value="Unassembled WGS sequence"/>
</dbReference>
<evidence type="ECO:0000256" key="1">
    <source>
        <dbReference type="ARBA" id="ARBA00022723"/>
    </source>
</evidence>
<evidence type="ECO:0000313" key="5">
    <source>
        <dbReference type="EMBL" id="MCM2680680.1"/>
    </source>
</evidence>
<gene>
    <name evidence="5" type="ORF">NAF29_13510</name>
</gene>
<keyword evidence="1" id="KW-0479">Metal-binding</keyword>
<sequence length="482" mass="55184">MKKYFALLATTSALFALTSCSFSQVGDMQTSEKETLRPNILFILADDHRWDLLGNDHPIIKTPNLDTLANSGTVFKNTFVTTPICASSRISILTGLTERTHDFTFGQPATGVQESAAMYPALLKQAGYRSAFVGKYEIKISGEDSDRFDYFKPLLQAKTEQYHGQPLPQTYYIAELAKTFIEQSQDDATPWTMSVNFWNPHAHDFDQQDQYHYPPEFESWYQDVTIPSAKLSDDDTFSTLPDFLQASIARDRWEYRFGDEETYQKMTKRHYRAISSVDKAVGMIIKTLEQTGQADNTIIIYTGDNGYSLNERQLAGKWFGWEEDLRVPLIIYDPRGSADGTVSKMALNIDIAPTVLDLAGVAIPDNYQGKSLTPLLKGEPTQWRNEFFFEHMYQPKRVSIPPIVGVRTDNWKYVHFYKHNHQQLYDLERDPAEAVNLALDPEYRPILDDLASRTQAYIEHYEAQRSDEVAARESFKNRVDSE</sequence>
<dbReference type="Gene3D" id="3.40.720.10">
    <property type="entry name" value="Alkaline Phosphatase, subunit A"/>
    <property type="match status" value="1"/>
</dbReference>
<dbReference type="RefSeq" id="WP_251262166.1">
    <property type="nucleotide sequence ID" value="NZ_JAMQGP010000007.1"/>
</dbReference>
<comment type="caution">
    <text evidence="5">The sequence shown here is derived from an EMBL/GenBank/DDBJ whole genome shotgun (WGS) entry which is preliminary data.</text>
</comment>
<feature type="signal peptide" evidence="3">
    <location>
        <begin position="1"/>
        <end position="23"/>
    </location>
</feature>
<name>A0AA42B825_9GAMM</name>
<dbReference type="GO" id="GO:0008484">
    <property type="term" value="F:sulfuric ester hydrolase activity"/>
    <property type="evidence" value="ECO:0007669"/>
    <property type="project" value="TreeGrafter"/>
</dbReference>
<protein>
    <submittedName>
        <fullName evidence="5">Sulfatase</fullName>
    </submittedName>
</protein>
<dbReference type="InterPro" id="IPR000917">
    <property type="entry name" value="Sulfatase_N"/>
</dbReference>
<evidence type="ECO:0000259" key="4">
    <source>
        <dbReference type="Pfam" id="PF00884"/>
    </source>
</evidence>
<dbReference type="GO" id="GO:0046872">
    <property type="term" value="F:metal ion binding"/>
    <property type="evidence" value="ECO:0007669"/>
    <property type="project" value="UniProtKB-KW"/>
</dbReference>
<feature type="chain" id="PRO_5041379048" evidence="3">
    <location>
        <begin position="24"/>
        <end position="482"/>
    </location>
</feature>
<feature type="domain" description="Sulfatase N-terminal" evidence="4">
    <location>
        <begin position="38"/>
        <end position="361"/>
    </location>
</feature>
<keyword evidence="3" id="KW-0732">Signal</keyword>
<dbReference type="EMBL" id="JAMQGP010000007">
    <property type="protein sequence ID" value="MCM2680680.1"/>
    <property type="molecule type" value="Genomic_DNA"/>
</dbReference>
<dbReference type="InterPro" id="IPR017850">
    <property type="entry name" value="Alkaline_phosphatase_core_sf"/>
</dbReference>
<dbReference type="PROSITE" id="PS51257">
    <property type="entry name" value="PROKAR_LIPOPROTEIN"/>
    <property type="match status" value="1"/>
</dbReference>
<accession>A0AA42B825</accession>
<dbReference type="PANTHER" id="PTHR45953:SF1">
    <property type="entry name" value="IDURONATE 2-SULFATASE"/>
    <property type="match status" value="1"/>
</dbReference>
<evidence type="ECO:0000256" key="2">
    <source>
        <dbReference type="ARBA" id="ARBA00022801"/>
    </source>
</evidence>
<keyword evidence="2" id="KW-0378">Hydrolase</keyword>
<dbReference type="Pfam" id="PF00884">
    <property type="entry name" value="Sulfatase"/>
    <property type="match status" value="1"/>
</dbReference>
<keyword evidence="6" id="KW-1185">Reference proteome</keyword>
<reference evidence="5 6" key="1">
    <citation type="journal article" date="2013" name="Antonie Van Leeuwenhoek">
        <title>Echinimonas agarilytica gen. nov., sp. nov., a new gammaproteobacterium isolated from the sea urchin Strongylocentrotus intermedius.</title>
        <authorList>
            <person name="Nedashkovskaya O.I."/>
            <person name="Stenkova A.M."/>
            <person name="Zhukova N.V."/>
            <person name="Van Trappen S."/>
            <person name="Lee J.S."/>
            <person name="Kim S.B."/>
        </authorList>
    </citation>
    <scope>NUCLEOTIDE SEQUENCE [LARGE SCALE GENOMIC DNA]</scope>
    <source>
        <strain evidence="5 6">KMM 6351</strain>
    </source>
</reference>
<dbReference type="PANTHER" id="PTHR45953">
    <property type="entry name" value="IDURONATE 2-SULFATASE"/>
    <property type="match status" value="1"/>
</dbReference>
<dbReference type="GO" id="GO:0005737">
    <property type="term" value="C:cytoplasm"/>
    <property type="evidence" value="ECO:0007669"/>
    <property type="project" value="TreeGrafter"/>
</dbReference>
<proteinExistence type="predicted"/>
<dbReference type="SUPFAM" id="SSF53649">
    <property type="entry name" value="Alkaline phosphatase-like"/>
    <property type="match status" value="1"/>
</dbReference>
<dbReference type="CDD" id="cd16031">
    <property type="entry name" value="G6S_like"/>
    <property type="match status" value="1"/>
</dbReference>
<evidence type="ECO:0000256" key="3">
    <source>
        <dbReference type="SAM" id="SignalP"/>
    </source>
</evidence>
<organism evidence="5 6">
    <name type="scientific">Echinimonas agarilytica</name>
    <dbReference type="NCBI Taxonomy" id="1215918"/>
    <lineage>
        <taxon>Bacteria</taxon>
        <taxon>Pseudomonadati</taxon>
        <taxon>Pseudomonadota</taxon>
        <taxon>Gammaproteobacteria</taxon>
        <taxon>Alteromonadales</taxon>
        <taxon>Echinimonadaceae</taxon>
        <taxon>Echinimonas</taxon>
    </lineage>
</organism>
<evidence type="ECO:0000313" key="6">
    <source>
        <dbReference type="Proteomes" id="UP001165393"/>
    </source>
</evidence>